<evidence type="ECO:0000259" key="5">
    <source>
        <dbReference type="SMART" id="SM00862"/>
    </source>
</evidence>
<dbReference type="InterPro" id="IPR036388">
    <property type="entry name" value="WH-like_DNA-bd_sf"/>
</dbReference>
<dbReference type="InterPro" id="IPR001867">
    <property type="entry name" value="OmpR/PhoB-type_DNA-bd"/>
</dbReference>
<evidence type="ECO:0000256" key="3">
    <source>
        <dbReference type="ARBA" id="ARBA00023125"/>
    </source>
</evidence>
<keyword evidence="4" id="KW-0804">Transcription</keyword>
<evidence type="ECO:0000256" key="2">
    <source>
        <dbReference type="ARBA" id="ARBA00023015"/>
    </source>
</evidence>
<reference evidence="7 8" key="1">
    <citation type="submission" date="2021-01" db="EMBL/GenBank/DDBJ databases">
        <title>Whole genome shotgun sequence of Asanoa siamensis NBRC 107932.</title>
        <authorList>
            <person name="Komaki H."/>
            <person name="Tamura T."/>
        </authorList>
    </citation>
    <scope>NUCLEOTIDE SEQUENCE [LARGE SCALE GENOMIC DNA]</scope>
    <source>
        <strain evidence="7 8">NBRC 107932</strain>
    </source>
</reference>
<keyword evidence="8" id="KW-1185">Reference proteome</keyword>
<dbReference type="InterPro" id="IPR005158">
    <property type="entry name" value="BTAD"/>
</dbReference>
<dbReference type="PANTHER" id="PTHR35807">
    <property type="entry name" value="TRANSCRIPTIONAL REGULATOR REDD-RELATED"/>
    <property type="match status" value="1"/>
</dbReference>
<dbReference type="SUPFAM" id="SSF46894">
    <property type="entry name" value="C-terminal effector domain of the bipartite response regulators"/>
    <property type="match status" value="1"/>
</dbReference>
<comment type="caution">
    <text evidence="7">The sequence shown here is derived from an EMBL/GenBank/DDBJ whole genome shotgun (WGS) entry which is preliminary data.</text>
</comment>
<dbReference type="SMART" id="SM01043">
    <property type="entry name" value="BTAD"/>
    <property type="match status" value="1"/>
</dbReference>
<dbReference type="InterPro" id="IPR011990">
    <property type="entry name" value="TPR-like_helical_dom_sf"/>
</dbReference>
<sequence>MLEISVLGQVDVSLDGRPVAVGTPKQQAVLALLALRNGQPVAVDSLVDDLWPLRPPASALANIQSYASHVRRIAGAARLVRRGTTYTLTLAEHELDLARFNRARRAAEVARAADDVAAELRHLDTAAGLWRGSVADGFRHGPVTAALCQIISDDYQAVVERMAELHLRAGAAPAAARLLRTHVRLHPLRESAYVLLMRALRASGDNAEALAMHDLASSNLAAQLGIRPGPQLQGLRALILNESRA</sequence>
<name>A0ABQ4D573_9ACTN</name>
<feature type="domain" description="Bacterial transcriptional activator" evidence="6">
    <location>
        <begin position="95"/>
        <end position="240"/>
    </location>
</feature>
<dbReference type="SUPFAM" id="SSF48452">
    <property type="entry name" value="TPR-like"/>
    <property type="match status" value="1"/>
</dbReference>
<comment type="similarity">
    <text evidence="1">Belongs to the AfsR/DnrI/RedD regulatory family.</text>
</comment>
<accession>A0ABQ4D573</accession>
<proteinExistence type="inferred from homology"/>
<dbReference type="InterPro" id="IPR016032">
    <property type="entry name" value="Sig_transdc_resp-reg_C-effctor"/>
</dbReference>
<keyword evidence="2" id="KW-0805">Transcription regulation</keyword>
<evidence type="ECO:0000256" key="4">
    <source>
        <dbReference type="ARBA" id="ARBA00023163"/>
    </source>
</evidence>
<feature type="domain" description="OmpR/PhoB-type" evidence="5">
    <location>
        <begin position="16"/>
        <end position="88"/>
    </location>
</feature>
<dbReference type="InterPro" id="IPR051677">
    <property type="entry name" value="AfsR-DnrI-RedD_regulator"/>
</dbReference>
<gene>
    <name evidence="7" type="ORF">Asi02nite_79310</name>
</gene>
<dbReference type="Gene3D" id="1.25.40.10">
    <property type="entry name" value="Tetratricopeptide repeat domain"/>
    <property type="match status" value="1"/>
</dbReference>
<evidence type="ECO:0000313" key="7">
    <source>
        <dbReference type="EMBL" id="GIF78413.1"/>
    </source>
</evidence>
<organism evidence="7 8">
    <name type="scientific">Asanoa siamensis</name>
    <dbReference type="NCBI Taxonomy" id="926357"/>
    <lineage>
        <taxon>Bacteria</taxon>
        <taxon>Bacillati</taxon>
        <taxon>Actinomycetota</taxon>
        <taxon>Actinomycetes</taxon>
        <taxon>Micromonosporales</taxon>
        <taxon>Micromonosporaceae</taxon>
        <taxon>Asanoa</taxon>
    </lineage>
</organism>
<protein>
    <recommendedName>
        <fullName evidence="9">DNA-binding SARP family transcriptional activator</fullName>
    </recommendedName>
</protein>
<evidence type="ECO:0008006" key="9">
    <source>
        <dbReference type="Google" id="ProtNLM"/>
    </source>
</evidence>
<dbReference type="PANTHER" id="PTHR35807:SF1">
    <property type="entry name" value="TRANSCRIPTIONAL REGULATOR REDD"/>
    <property type="match status" value="1"/>
</dbReference>
<dbReference type="Gene3D" id="1.10.10.10">
    <property type="entry name" value="Winged helix-like DNA-binding domain superfamily/Winged helix DNA-binding domain"/>
    <property type="match status" value="1"/>
</dbReference>
<evidence type="ECO:0000259" key="6">
    <source>
        <dbReference type="SMART" id="SM01043"/>
    </source>
</evidence>
<dbReference type="Pfam" id="PF03704">
    <property type="entry name" value="BTAD"/>
    <property type="match status" value="1"/>
</dbReference>
<dbReference type="Proteomes" id="UP000604117">
    <property type="component" value="Unassembled WGS sequence"/>
</dbReference>
<evidence type="ECO:0000313" key="8">
    <source>
        <dbReference type="Proteomes" id="UP000604117"/>
    </source>
</evidence>
<dbReference type="EMBL" id="BONE01000141">
    <property type="protein sequence ID" value="GIF78413.1"/>
    <property type="molecule type" value="Genomic_DNA"/>
</dbReference>
<evidence type="ECO:0000256" key="1">
    <source>
        <dbReference type="ARBA" id="ARBA00005820"/>
    </source>
</evidence>
<keyword evidence="3" id="KW-0238">DNA-binding</keyword>
<dbReference type="SMART" id="SM00862">
    <property type="entry name" value="Trans_reg_C"/>
    <property type="match status" value="1"/>
</dbReference>